<evidence type="ECO:0000256" key="1">
    <source>
        <dbReference type="ARBA" id="ARBA00000380"/>
    </source>
</evidence>
<dbReference type="InterPro" id="IPR029033">
    <property type="entry name" value="His_PPase_superfam"/>
</dbReference>
<dbReference type="Gene3D" id="3.40.50.1240">
    <property type="entry name" value="Phosphoglycerate mutase-like"/>
    <property type="match status" value="1"/>
</dbReference>
<keyword evidence="10" id="KW-1185">Reference proteome</keyword>
<evidence type="ECO:0000313" key="9">
    <source>
        <dbReference type="EMBL" id="QEE17093.1"/>
    </source>
</evidence>
<feature type="active site" description="Tele-phosphohistidine intermediate" evidence="5 6">
    <location>
        <position position="9"/>
    </location>
</feature>
<dbReference type="GO" id="GO:0006094">
    <property type="term" value="P:gluconeogenesis"/>
    <property type="evidence" value="ECO:0007669"/>
    <property type="project" value="UniProtKB-UniRule"/>
</dbReference>
<reference evidence="9 10" key="2">
    <citation type="journal article" date="2024" name="Int. J. Syst. Evol. Microbiol.">
        <title>Promethearchaeum syntrophicum gen. nov., sp. nov., an anaerobic, obligately syntrophic archaeon, the first isolate of the lineage 'Asgard' archaea, and proposal of the new archaeal phylum Promethearchaeota phyl. nov. and kingdom Promethearchaeati regn. nov.</title>
        <authorList>
            <person name="Imachi H."/>
            <person name="Nobu M.K."/>
            <person name="Kato S."/>
            <person name="Takaki Y."/>
            <person name="Miyazaki M."/>
            <person name="Miyata M."/>
            <person name="Ogawara M."/>
            <person name="Saito Y."/>
            <person name="Sakai S."/>
            <person name="Tahara Y.O."/>
            <person name="Takano Y."/>
            <person name="Tasumi E."/>
            <person name="Uematsu K."/>
            <person name="Yoshimura T."/>
            <person name="Itoh T."/>
            <person name="Ohkuma M."/>
            <person name="Takai K."/>
        </authorList>
    </citation>
    <scope>NUCLEOTIDE SEQUENCE [LARGE SCALE GENOMIC DNA]</scope>
    <source>
        <strain evidence="9 10">MK-D1</strain>
    </source>
</reference>
<keyword evidence="4 5" id="KW-0413">Isomerase</keyword>
<evidence type="ECO:0000256" key="2">
    <source>
        <dbReference type="ARBA" id="ARBA00006717"/>
    </source>
</evidence>
<dbReference type="PIRSF" id="PIRSF000709">
    <property type="entry name" value="6PFK_2-Ptase"/>
    <property type="match status" value="1"/>
</dbReference>
<comment type="function">
    <text evidence="5">Catalyzes the interconversion of 2-phosphoglycerate and 3-phosphoglycerate.</text>
</comment>
<dbReference type="AlphaFoldDB" id="A0A5B9DE93"/>
<feature type="binding site" evidence="5 7">
    <location>
        <begin position="114"/>
        <end position="115"/>
    </location>
    <ligand>
        <name>substrate</name>
    </ligand>
</feature>
<dbReference type="Pfam" id="PF00300">
    <property type="entry name" value="His_Phos_1"/>
    <property type="match status" value="1"/>
</dbReference>
<name>A0A5B9DE93_9ARCH</name>
<protein>
    <recommendedName>
        <fullName evidence="5">2,3-bisphosphoglycerate-dependent phosphoglycerate mutase</fullName>
        <shortName evidence="5">BPG-dependent PGAM</shortName>
        <shortName evidence="5">PGAM</shortName>
        <shortName evidence="5">Phosphoglyceromutase</shortName>
        <shortName evidence="5">dPGM</shortName>
        <ecNumber evidence="5">5.4.2.11</ecNumber>
    </recommendedName>
</protein>
<dbReference type="OrthoDB" id="304253at2157"/>
<dbReference type="SUPFAM" id="SSF53254">
    <property type="entry name" value="Phosphoglycerate mutase-like"/>
    <property type="match status" value="1"/>
</dbReference>
<dbReference type="HAMAP" id="MF_01039">
    <property type="entry name" value="PGAM_GpmA"/>
    <property type="match status" value="1"/>
</dbReference>
<gene>
    <name evidence="5 9" type="primary">gpmA</name>
    <name evidence="9" type="ORF">DSAG12_02925</name>
</gene>
<dbReference type="GO" id="GO:0006096">
    <property type="term" value="P:glycolytic process"/>
    <property type="evidence" value="ECO:0007669"/>
    <property type="project" value="UniProtKB-UniRule"/>
</dbReference>
<feature type="site" description="Transition state stabilizer" evidence="5 8">
    <location>
        <position position="182"/>
    </location>
</feature>
<evidence type="ECO:0000256" key="6">
    <source>
        <dbReference type="PIRSR" id="PIRSR613078-1"/>
    </source>
</evidence>
<dbReference type="CDD" id="cd07067">
    <property type="entry name" value="HP_PGM_like"/>
    <property type="match status" value="1"/>
</dbReference>
<organism evidence="9 10">
    <name type="scientific">Promethearchaeum syntrophicum</name>
    <dbReference type="NCBI Taxonomy" id="2594042"/>
    <lineage>
        <taxon>Archaea</taxon>
        <taxon>Promethearchaeati</taxon>
        <taxon>Promethearchaeota</taxon>
        <taxon>Promethearchaeia</taxon>
        <taxon>Promethearchaeales</taxon>
        <taxon>Promethearchaeaceae</taxon>
        <taxon>Promethearchaeum</taxon>
    </lineage>
</organism>
<dbReference type="FunFam" id="3.40.50.1240:FF:000003">
    <property type="entry name" value="2,3-bisphosphoglycerate-dependent phosphoglycerate mutase"/>
    <property type="match status" value="1"/>
</dbReference>
<dbReference type="GO" id="GO:0004619">
    <property type="term" value="F:phosphoglycerate mutase activity"/>
    <property type="evidence" value="ECO:0007669"/>
    <property type="project" value="UniProtKB-UniRule"/>
</dbReference>
<dbReference type="EMBL" id="CP042905">
    <property type="protein sequence ID" value="QEE17093.1"/>
    <property type="molecule type" value="Genomic_DNA"/>
</dbReference>
<evidence type="ECO:0000256" key="4">
    <source>
        <dbReference type="ARBA" id="ARBA00023235"/>
    </source>
</evidence>
<evidence type="ECO:0000256" key="8">
    <source>
        <dbReference type="PIRSR" id="PIRSR613078-3"/>
    </source>
</evidence>
<feature type="binding site" evidence="5 7">
    <location>
        <begin position="21"/>
        <end position="22"/>
    </location>
    <ligand>
        <name>substrate</name>
    </ligand>
</feature>
<evidence type="ECO:0000256" key="7">
    <source>
        <dbReference type="PIRSR" id="PIRSR613078-2"/>
    </source>
</evidence>
<feature type="binding site" evidence="5 7">
    <location>
        <position position="60"/>
    </location>
    <ligand>
        <name>substrate</name>
    </ligand>
</feature>
<keyword evidence="3 5" id="KW-0324">Glycolysis</keyword>
<feature type="active site" description="Proton donor/acceptor" evidence="5 6">
    <location>
        <position position="87"/>
    </location>
</feature>
<feature type="binding site" evidence="5 7">
    <location>
        <begin position="183"/>
        <end position="184"/>
    </location>
    <ligand>
        <name>substrate</name>
    </ligand>
</feature>
<comment type="catalytic activity">
    <reaction evidence="1 5">
        <text>(2R)-2-phosphoglycerate = (2R)-3-phosphoglycerate</text>
        <dbReference type="Rhea" id="RHEA:15901"/>
        <dbReference type="ChEBI" id="CHEBI:58272"/>
        <dbReference type="ChEBI" id="CHEBI:58289"/>
        <dbReference type="EC" id="5.4.2.11"/>
    </reaction>
</comment>
<feature type="binding site" evidence="5 7">
    <location>
        <position position="98"/>
    </location>
    <ligand>
        <name>substrate</name>
    </ligand>
</feature>
<sequence>MYKIVFLRHGHSTWNEENRFTGWTDVDLSQQGIEESLNSGQILKEQGFKFDIAFTSVLKRAIRTLWIVLDEMDLMWIPVFRSWKLNERHYGGLQGLYKSKTAREFGEDQVFIWRRSFDIPPPALERSDERSSTKDRKYSLLKEEEIPQSECLKTTIERVLPYWNNEIVPVIKSGKNVFIVAHGNSLRAIVKHIDNISDEKIPHLNIPTGFPLVYELDEELKPIKHYYLGDPDAIKKAEKAVANQGKSN</sequence>
<dbReference type="KEGG" id="psyt:DSAG12_02925"/>
<feature type="binding site" evidence="5 7">
    <location>
        <begin position="8"/>
        <end position="15"/>
    </location>
    <ligand>
        <name>substrate</name>
    </ligand>
</feature>
<reference evidence="9 10" key="1">
    <citation type="journal article" date="2020" name="Nature">
        <title>Isolation of an archaeon at the prokaryote-eukaryote interface.</title>
        <authorList>
            <person name="Imachi H."/>
            <person name="Nobu M.K."/>
            <person name="Nakahara N."/>
            <person name="Morono Y."/>
            <person name="Ogawara M."/>
            <person name="Takaki Y."/>
            <person name="Takano Y."/>
            <person name="Uematsu K."/>
            <person name="Ikuta T."/>
            <person name="Ito M."/>
            <person name="Matsui Y."/>
            <person name="Miyazaki M."/>
            <person name="Murata K."/>
            <person name="Saito Y."/>
            <person name="Sakai S."/>
            <person name="Song C."/>
            <person name="Tasumi E."/>
            <person name="Yamanaka Y."/>
            <person name="Yamaguchi T."/>
            <person name="Kamagata Y."/>
            <person name="Tamaki H."/>
            <person name="Takai K."/>
        </authorList>
    </citation>
    <scope>NUCLEOTIDE SEQUENCE [LARGE SCALE GENOMIC DNA]</scope>
    <source>
        <strain evidence="9 10">MK-D1</strain>
    </source>
</reference>
<dbReference type="RefSeq" id="WP_147664010.1">
    <property type="nucleotide sequence ID" value="NZ_CP042905.2"/>
</dbReference>
<dbReference type="InterPro" id="IPR013078">
    <property type="entry name" value="His_Pase_superF_clade-1"/>
</dbReference>
<dbReference type="SMART" id="SM00855">
    <property type="entry name" value="PGAM"/>
    <property type="match status" value="1"/>
</dbReference>
<evidence type="ECO:0000256" key="5">
    <source>
        <dbReference type="HAMAP-Rule" id="MF_01039"/>
    </source>
</evidence>
<dbReference type="Proteomes" id="UP000321408">
    <property type="component" value="Chromosome"/>
</dbReference>
<evidence type="ECO:0000256" key="3">
    <source>
        <dbReference type="ARBA" id="ARBA00023152"/>
    </source>
</evidence>
<dbReference type="GeneID" id="41330903"/>
<keyword evidence="5" id="KW-0312">Gluconeogenesis</keyword>
<feature type="binding site" evidence="5 7">
    <location>
        <begin position="87"/>
        <end position="90"/>
    </location>
    <ligand>
        <name>substrate</name>
    </ligand>
</feature>
<dbReference type="PANTHER" id="PTHR11931">
    <property type="entry name" value="PHOSPHOGLYCERATE MUTASE"/>
    <property type="match status" value="1"/>
</dbReference>
<dbReference type="NCBIfam" id="TIGR01258">
    <property type="entry name" value="pgm_1"/>
    <property type="match status" value="1"/>
</dbReference>
<evidence type="ECO:0000313" key="10">
    <source>
        <dbReference type="Proteomes" id="UP000321408"/>
    </source>
</evidence>
<comment type="similarity">
    <text evidence="2 5">Belongs to the phosphoglycerate mutase family. BPG-dependent PGAM subfamily.</text>
</comment>
<dbReference type="UniPathway" id="UPA00109">
    <property type="reaction ID" value="UER00186"/>
</dbReference>
<proteinExistence type="inferred from homology"/>
<accession>A0A5B9DE93</accession>
<dbReference type="EC" id="5.4.2.11" evidence="5"/>
<dbReference type="NCBIfam" id="NF010713">
    <property type="entry name" value="PRK14115.1"/>
    <property type="match status" value="1"/>
</dbReference>
<dbReference type="InterPro" id="IPR005952">
    <property type="entry name" value="Phosphogly_mut1"/>
</dbReference>
<comment type="pathway">
    <text evidence="5">Carbohydrate degradation; glycolysis; pyruvate from D-glyceraldehyde 3-phosphate: step 3/5.</text>
</comment>